<reference evidence="2" key="1">
    <citation type="submission" date="2018-06" db="EMBL/GenBank/DDBJ databases">
        <title>Genome assembly of Danube salmon.</title>
        <authorList>
            <person name="Macqueen D.J."/>
            <person name="Gundappa M.K."/>
        </authorList>
    </citation>
    <scope>NUCLEOTIDE SEQUENCE [LARGE SCALE GENOMIC DNA]</scope>
</reference>
<evidence type="ECO:0008006" key="3">
    <source>
        <dbReference type="Google" id="ProtNLM"/>
    </source>
</evidence>
<proteinExistence type="predicted"/>
<dbReference type="Ensembl" id="ENSHHUT00000022156.1">
    <property type="protein sequence ID" value="ENSHHUP00000021352.1"/>
    <property type="gene ID" value="ENSHHUG00000013367.1"/>
</dbReference>
<evidence type="ECO:0000313" key="1">
    <source>
        <dbReference type="Ensembl" id="ENSHHUP00000021352.1"/>
    </source>
</evidence>
<evidence type="ECO:0000313" key="2">
    <source>
        <dbReference type="Proteomes" id="UP000314982"/>
    </source>
</evidence>
<dbReference type="GO" id="GO:0003676">
    <property type="term" value="F:nucleic acid binding"/>
    <property type="evidence" value="ECO:0007669"/>
    <property type="project" value="InterPro"/>
</dbReference>
<organism evidence="1 2">
    <name type="scientific">Hucho hucho</name>
    <name type="common">huchen</name>
    <dbReference type="NCBI Taxonomy" id="62062"/>
    <lineage>
        <taxon>Eukaryota</taxon>
        <taxon>Metazoa</taxon>
        <taxon>Chordata</taxon>
        <taxon>Craniata</taxon>
        <taxon>Vertebrata</taxon>
        <taxon>Euteleostomi</taxon>
        <taxon>Actinopterygii</taxon>
        <taxon>Neopterygii</taxon>
        <taxon>Teleostei</taxon>
        <taxon>Protacanthopterygii</taxon>
        <taxon>Salmoniformes</taxon>
        <taxon>Salmonidae</taxon>
        <taxon>Salmoninae</taxon>
        <taxon>Hucho</taxon>
    </lineage>
</organism>
<keyword evidence="2" id="KW-1185">Reference proteome</keyword>
<accession>A0A4W5KX62</accession>
<name>A0A4W5KX62_9TELE</name>
<reference evidence="1" key="2">
    <citation type="submission" date="2025-08" db="UniProtKB">
        <authorList>
            <consortium name="Ensembl"/>
        </authorList>
    </citation>
    <scope>IDENTIFICATION</scope>
</reference>
<dbReference type="AlphaFoldDB" id="A0A4W5KX62"/>
<dbReference type="InterPro" id="IPR036397">
    <property type="entry name" value="RNaseH_sf"/>
</dbReference>
<dbReference type="Proteomes" id="UP000314982">
    <property type="component" value="Unassembled WGS sequence"/>
</dbReference>
<sequence length="187" mass="22012">MTILPCTKRGPYRNSLSICVEKLDWPAQSPDLNPIEHLGMYRKADCEPGLNRPNITNALVAEWKQVPAVMFQHLLESLPRRVEAVIAAKGEQVHINTHDFWNEMFDEQMHSLWQGKNSAGRVKVSHSMVFRFKLLAQRRMNATRAKTDRQKPKRNMLLKGTRRNWKTMPFYRNGNWYKIPKRWTARL</sequence>
<reference evidence="1" key="3">
    <citation type="submission" date="2025-09" db="UniProtKB">
        <authorList>
            <consortium name="Ensembl"/>
        </authorList>
    </citation>
    <scope>IDENTIFICATION</scope>
</reference>
<dbReference type="GeneTree" id="ENSGT01120000274387"/>
<protein>
    <recommendedName>
        <fullName evidence="3">Tc1-like transposase DDE domain-containing protein</fullName>
    </recommendedName>
</protein>
<dbReference type="Gene3D" id="3.30.420.10">
    <property type="entry name" value="Ribonuclease H-like superfamily/Ribonuclease H"/>
    <property type="match status" value="1"/>
</dbReference>